<dbReference type="EMBL" id="LT838272">
    <property type="protein sequence ID" value="SMB98630.1"/>
    <property type="molecule type" value="Genomic_DNA"/>
</dbReference>
<dbReference type="RefSeq" id="WP_084666012.1">
    <property type="nucleotide sequence ID" value="NZ_LT838272.1"/>
</dbReference>
<evidence type="ECO:0000259" key="2">
    <source>
        <dbReference type="Pfam" id="PF22422"/>
    </source>
</evidence>
<feature type="domain" description="Mannosylglycerate hydrolase MGH1-like glycoside hydrolase" evidence="2">
    <location>
        <begin position="281"/>
        <end position="588"/>
    </location>
</feature>
<name>A0A1W1VZF2_9FIRM</name>
<dbReference type="GO" id="GO:0005975">
    <property type="term" value="P:carbohydrate metabolic process"/>
    <property type="evidence" value="ECO:0007669"/>
    <property type="project" value="InterPro"/>
</dbReference>
<dbReference type="InterPro" id="IPR008928">
    <property type="entry name" value="6-hairpin_glycosidase_sf"/>
</dbReference>
<dbReference type="InterPro" id="IPR054491">
    <property type="entry name" value="MGH1-like_GH"/>
</dbReference>
<dbReference type="AlphaFoldDB" id="A0A1W1VZF2"/>
<dbReference type="Pfam" id="PF14742">
    <property type="entry name" value="GDE_N_bis"/>
    <property type="match status" value="1"/>
</dbReference>
<gene>
    <name evidence="3" type="ORF">SAMN00808754_2455</name>
</gene>
<organism evidence="3 4">
    <name type="scientific">Thermanaeromonas toyohensis ToBE</name>
    <dbReference type="NCBI Taxonomy" id="698762"/>
    <lineage>
        <taxon>Bacteria</taxon>
        <taxon>Bacillati</taxon>
        <taxon>Bacillota</taxon>
        <taxon>Clostridia</taxon>
        <taxon>Neomoorellales</taxon>
        <taxon>Neomoorellaceae</taxon>
        <taxon>Thermanaeromonas</taxon>
    </lineage>
</organism>
<dbReference type="Pfam" id="PF22422">
    <property type="entry name" value="MGH1-like_GH"/>
    <property type="match status" value="1"/>
</dbReference>
<dbReference type="SUPFAM" id="SSF48208">
    <property type="entry name" value="Six-hairpin glycosidases"/>
    <property type="match status" value="1"/>
</dbReference>
<proteinExistence type="predicted"/>
<sequence>MEYLVVKDNGLFFLADPTGEVPKEDGSTLGLYTRDTRFLDRMECYINGQKPLLLTLKHENNAINALLTNRPLSIAQGMLPEGSLLIRKRLFISQGVLYVQVILRNYYRDSLSFTLDLYLSADFKDLFEVRGYIPSQRVRNLTVSSSERELVFRYHGADGLFRQTEINFEPAPSSLSPEGKASYRISLPSGGTFAVHLFITPVIEGEKRPCRVNISRALRDLRSPSKQWVQPCTEIITDNPDFNQWIEQSLQDLGTLMVDFGEGLFPVAGVPWFAVPFGRDSLITALQTLILNPAIALSILKTLAKYQGKKIDPWRDEQPGKIPHEIRWGELANTGQIPHTPYYGTVDATPLFLILLSEYYDWTGDTSFLRELLPAASKALEWIDEYGDRDGDGFVEYLKESPLGIENQGWKDSEGAIVHRSGELARAPIALAEVQGYVYDAKVRWAFILEKLGEVAQSRRLRESARQLKQAFRQAFWMEDAQFIALALDKDKQRVETVASNAGHCLWSGLLDKKNASQVVRRLLAPDMFSGYGIRTMSSKARAYNPLSYHNGSVWPHDNSLIVMGFTRYGFRQEANQVIEGLLQAAKHFNYRLPELFCGFSRDKGGPVPYPTACAPQSWAAGTVFLLIQALLGLFPRASQGQLYLDPVLPESLSHLEIRNLRVGEGILDLLIKREGHQYQWELGCNTSGLEVVRGNLVTAA</sequence>
<dbReference type="OrthoDB" id="9759959at2"/>
<feature type="domain" description="Putative glycogen debranching enzyme N-terminal" evidence="1">
    <location>
        <begin position="6"/>
        <end position="196"/>
    </location>
</feature>
<protein>
    <submittedName>
        <fullName evidence="3">Glycogen debranching enzyme (Alpha-1,6-glucosidase)</fullName>
    </submittedName>
</protein>
<evidence type="ECO:0000259" key="1">
    <source>
        <dbReference type="Pfam" id="PF14742"/>
    </source>
</evidence>
<evidence type="ECO:0000313" key="3">
    <source>
        <dbReference type="EMBL" id="SMB98630.1"/>
    </source>
</evidence>
<dbReference type="InterPro" id="IPR032856">
    <property type="entry name" value="GDE_N_bis"/>
</dbReference>
<keyword evidence="4" id="KW-1185">Reference proteome</keyword>
<reference evidence="3 4" key="1">
    <citation type="submission" date="2017-04" db="EMBL/GenBank/DDBJ databases">
        <authorList>
            <person name="Afonso C.L."/>
            <person name="Miller P.J."/>
            <person name="Scott M.A."/>
            <person name="Spackman E."/>
            <person name="Goraichik I."/>
            <person name="Dimitrov K.M."/>
            <person name="Suarez D.L."/>
            <person name="Swayne D.E."/>
        </authorList>
    </citation>
    <scope>NUCLEOTIDE SEQUENCE [LARGE SCALE GENOMIC DNA]</scope>
    <source>
        <strain evidence="3 4">ToBE</strain>
    </source>
</reference>
<dbReference type="InterPro" id="IPR012341">
    <property type="entry name" value="6hp_glycosidase-like_sf"/>
</dbReference>
<evidence type="ECO:0000313" key="4">
    <source>
        <dbReference type="Proteomes" id="UP000192569"/>
    </source>
</evidence>
<dbReference type="STRING" id="698762.SAMN00808754_2455"/>
<dbReference type="Gene3D" id="1.50.10.10">
    <property type="match status" value="1"/>
</dbReference>
<dbReference type="Proteomes" id="UP000192569">
    <property type="component" value="Chromosome I"/>
</dbReference>
<accession>A0A1W1VZF2</accession>